<dbReference type="Proteomes" id="UP001153076">
    <property type="component" value="Unassembled WGS sequence"/>
</dbReference>
<evidence type="ECO:0000313" key="3">
    <source>
        <dbReference type="Proteomes" id="UP001153076"/>
    </source>
</evidence>
<protein>
    <submittedName>
        <fullName evidence="2">Uncharacterized protein</fullName>
    </submittedName>
</protein>
<sequence length="210" mass="22762">MGASHVFWEAWQLIGLTNVTSKAFPVPASTVATKCQAIAATNQPSPSLPLFLPSTTLVSLCFASLARTAAAARLALTTGLLSLENLPGQPKTMSILTLHQFTHLHPHSFASKEGDSSSPPPPASEPLIDDEGYDTNISDIWVGDDRYDIWGEENDDGSRDSNSVVSVIDVPKSPKIIEISSDEDSWSLGSETSNSIDPDYQPRAWNRRRK</sequence>
<gene>
    <name evidence="2" type="ORF">Cgig2_026753</name>
</gene>
<dbReference type="EMBL" id="JAKOGI010000715">
    <property type="protein sequence ID" value="KAJ8431156.1"/>
    <property type="molecule type" value="Genomic_DNA"/>
</dbReference>
<proteinExistence type="predicted"/>
<feature type="region of interest" description="Disordered" evidence="1">
    <location>
        <begin position="108"/>
        <end position="134"/>
    </location>
</feature>
<evidence type="ECO:0000313" key="2">
    <source>
        <dbReference type="EMBL" id="KAJ8431156.1"/>
    </source>
</evidence>
<accession>A0A9Q1JTY5</accession>
<organism evidence="2 3">
    <name type="scientific">Carnegiea gigantea</name>
    <dbReference type="NCBI Taxonomy" id="171969"/>
    <lineage>
        <taxon>Eukaryota</taxon>
        <taxon>Viridiplantae</taxon>
        <taxon>Streptophyta</taxon>
        <taxon>Embryophyta</taxon>
        <taxon>Tracheophyta</taxon>
        <taxon>Spermatophyta</taxon>
        <taxon>Magnoliopsida</taxon>
        <taxon>eudicotyledons</taxon>
        <taxon>Gunneridae</taxon>
        <taxon>Pentapetalae</taxon>
        <taxon>Caryophyllales</taxon>
        <taxon>Cactineae</taxon>
        <taxon>Cactaceae</taxon>
        <taxon>Cactoideae</taxon>
        <taxon>Echinocereeae</taxon>
        <taxon>Carnegiea</taxon>
    </lineage>
</organism>
<keyword evidence="3" id="KW-1185">Reference proteome</keyword>
<comment type="caution">
    <text evidence="2">The sequence shown here is derived from an EMBL/GenBank/DDBJ whole genome shotgun (WGS) entry which is preliminary data.</text>
</comment>
<feature type="region of interest" description="Disordered" evidence="1">
    <location>
        <begin position="181"/>
        <end position="210"/>
    </location>
</feature>
<dbReference type="AlphaFoldDB" id="A0A9Q1JTY5"/>
<feature type="compositionally biased region" description="Polar residues" evidence="1">
    <location>
        <begin position="187"/>
        <end position="196"/>
    </location>
</feature>
<name>A0A9Q1JTY5_9CARY</name>
<reference evidence="2" key="1">
    <citation type="submission" date="2022-04" db="EMBL/GenBank/DDBJ databases">
        <title>Carnegiea gigantea Genome sequencing and assembly v2.</title>
        <authorList>
            <person name="Copetti D."/>
            <person name="Sanderson M.J."/>
            <person name="Burquez A."/>
            <person name="Wojciechowski M.F."/>
        </authorList>
    </citation>
    <scope>NUCLEOTIDE SEQUENCE</scope>
    <source>
        <strain evidence="2">SGP5-SGP5p</strain>
        <tissue evidence="2">Aerial part</tissue>
    </source>
</reference>
<evidence type="ECO:0000256" key="1">
    <source>
        <dbReference type="SAM" id="MobiDB-lite"/>
    </source>
</evidence>